<dbReference type="GO" id="GO:0009289">
    <property type="term" value="C:pilus"/>
    <property type="evidence" value="ECO:0007669"/>
    <property type="project" value="UniProtKB-SubCell"/>
</dbReference>
<keyword evidence="7" id="KW-0732">Signal</keyword>
<evidence type="ECO:0000256" key="1">
    <source>
        <dbReference type="ARBA" id="ARBA00004561"/>
    </source>
</evidence>
<dbReference type="STRING" id="716816.BST96_15975"/>
<protein>
    <recommendedName>
        <fullName evidence="8">VWFA domain-containing protein</fullName>
    </recommendedName>
</protein>
<evidence type="ECO:0000256" key="3">
    <source>
        <dbReference type="ARBA" id="ARBA00022558"/>
    </source>
</evidence>
<dbReference type="KEGG" id="osg:BST96_15975"/>
<keyword evidence="10" id="KW-1185">Reference proteome</keyword>
<evidence type="ECO:0000256" key="2">
    <source>
        <dbReference type="ARBA" id="ARBA00008387"/>
    </source>
</evidence>
<dbReference type="SUPFAM" id="SSF50998">
    <property type="entry name" value="Quinoprotein alcohol dehydrogenase-like"/>
    <property type="match status" value="1"/>
</dbReference>
<feature type="chain" id="PRO_5010994082" description="VWFA domain-containing protein" evidence="7">
    <location>
        <begin position="25"/>
        <end position="1154"/>
    </location>
</feature>
<dbReference type="SUPFAM" id="SSF53300">
    <property type="entry name" value="vWA-like"/>
    <property type="match status" value="1"/>
</dbReference>
<dbReference type="OrthoDB" id="7156875at2"/>
<dbReference type="InterPro" id="IPR002035">
    <property type="entry name" value="VWF_A"/>
</dbReference>
<dbReference type="Pfam" id="PF05567">
    <property type="entry name" value="T4P_PilY1"/>
    <property type="match status" value="1"/>
</dbReference>
<feature type="signal peptide" evidence="7">
    <location>
        <begin position="1"/>
        <end position="24"/>
    </location>
</feature>
<evidence type="ECO:0000313" key="10">
    <source>
        <dbReference type="Proteomes" id="UP000193450"/>
    </source>
</evidence>
<dbReference type="EMBL" id="CP019343">
    <property type="protein sequence ID" value="ARN75475.1"/>
    <property type="molecule type" value="Genomic_DNA"/>
</dbReference>
<accession>A0A1X9NI12</accession>
<evidence type="ECO:0000256" key="4">
    <source>
        <dbReference type="ARBA" id="ARBA00022723"/>
    </source>
</evidence>
<dbReference type="RefSeq" id="WP_085759652.1">
    <property type="nucleotide sequence ID" value="NZ_CP019343.1"/>
</dbReference>
<name>A0A1X9NI12_9GAMM</name>
<dbReference type="Gene3D" id="3.40.50.410">
    <property type="entry name" value="von Willebrand factor, type A domain"/>
    <property type="match status" value="1"/>
</dbReference>
<evidence type="ECO:0000256" key="7">
    <source>
        <dbReference type="SAM" id="SignalP"/>
    </source>
</evidence>
<organism evidence="9 10">
    <name type="scientific">Oceanicoccus sagamiensis</name>
    <dbReference type="NCBI Taxonomy" id="716816"/>
    <lineage>
        <taxon>Bacteria</taxon>
        <taxon>Pseudomonadati</taxon>
        <taxon>Pseudomonadota</taxon>
        <taxon>Gammaproteobacteria</taxon>
        <taxon>Cellvibrionales</taxon>
        <taxon>Spongiibacteraceae</taxon>
        <taxon>Oceanicoccus</taxon>
    </lineage>
</organism>
<dbReference type="SMART" id="SM00564">
    <property type="entry name" value="PQQ"/>
    <property type="match status" value="3"/>
</dbReference>
<keyword evidence="5" id="KW-0106">Calcium</keyword>
<keyword evidence="4" id="KW-0479">Metal-binding</keyword>
<reference evidence="9 10" key="1">
    <citation type="submission" date="2016-11" db="EMBL/GenBank/DDBJ databases">
        <title>Trade-off between light-utilization and light-protection in marine flavobacteria.</title>
        <authorList>
            <person name="Kumagai Y."/>
        </authorList>
    </citation>
    <scope>NUCLEOTIDE SEQUENCE [LARGE SCALE GENOMIC DNA]</scope>
    <source>
        <strain evidence="9 10">NBRC 107125</strain>
    </source>
</reference>
<evidence type="ECO:0000259" key="8">
    <source>
        <dbReference type="PROSITE" id="PS50234"/>
    </source>
</evidence>
<feature type="domain" description="VWFA" evidence="8">
    <location>
        <begin position="196"/>
        <end position="460"/>
    </location>
</feature>
<comment type="similarity">
    <text evidence="2">Belongs to the PilY1 family.</text>
</comment>
<evidence type="ECO:0000313" key="9">
    <source>
        <dbReference type="EMBL" id="ARN75475.1"/>
    </source>
</evidence>
<proteinExistence type="inferred from homology"/>
<sequence length="1154" mass="125113">MSNLFKRLLLLLIPGLMFSLSVKGDDTEVYVDLVNLSDEEIAPNIMLILDNSGSMRGGAGGTSNYNSDVSYAGSENYTGGAGDDQYYYLYRRYSGSYKVYVNKVHQSNIDSSCTTVATGISHLQYVQYDADVSAGENWQAMCDDRDEQRDLAACLFDPSPTGHAVQCLSSPGTETVCNRHGENCREQEIAPDDTTHLYFVSANHHNYLQSYYRINVMKKAVKDMMDDIYVKGGLTKVALMNFNAQNGGKVIQEFVDATDLSHSTSIKQSVDLMEPGGFTPLAETLWEAGNYFRGLAPDYSGSNAESQSGGQFISPIQYECQKNHLVLLTDGAPRKDNESDSKITAITPVSRSIYSDYACESPDDGEIACFPRIANWLYHTDHSTGSAGGTHSSGVSAGARKNLPGTQNITVYTVGLDLDTKDLKDAASNTDGNAATSENYYSPSSATDLSSALTSILDQVEFETDTFVAPAVAVNAYNGLQHRDELYFALFQPGSTPRWTGNIKKYKLEDGILVDATGKAATNSEGFFSSDSLSFWTTPTNWGNTGDSSDIAPDGEVISYGGFAHELAAPAARNILTFTGTPPSIPSSGGVLLNTRLPTPITSSTAVTTEHLGLGVSNTATESEATDVVNFAYGGEKGNSTSSHYLADFIHNQPTVITYRILDADSNSFDDTLFATSNMGFFHAIDADDGSEVFSYIPKELLPNLTSYYQDAGTFSDKVYGLDAPMTVWRYDEDKDGDVVTASGLADGNDHVYIYQGMRRGGKTLYALDVTVRNSPRLLWQITGGSGGTSGFKDLGYTWSVPQRATIRTWGCTPPSSDSEACDREVLFFGGGYDNKHDTAPDSSLDEGSAIFMVDAKTGELLWSAGKSGHTFTSNKMNNSFTANVTPADITGDGYVDFIFAVDILGSVWRFDVDFEATGKNTFAKGGIVAELGGTGDDLRRFYNAPDVSYQRARGEAAYLSIAIGSGYRASPRDETINDSLFVVYDDHAFTTPDNYSYTVNVSDLAAINTSQLTDRAAASFTKGWYFPLDASEGEKILSKTVTFDDILLVPTFLPNAHSSCEGSTGIGRYYLIDLVRGKSVLKDDAGNLQVFSQLQHGGVPPDPAIIFTQRCKEGCGDGETPIYEPDLVACIGTECIDDSDFDLSLHRTYWREN</sequence>
<dbReference type="InterPro" id="IPR018391">
    <property type="entry name" value="PQQ_b-propeller_rpt"/>
</dbReference>
<dbReference type="GO" id="GO:0046872">
    <property type="term" value="F:metal ion binding"/>
    <property type="evidence" value="ECO:0007669"/>
    <property type="project" value="UniProtKB-KW"/>
</dbReference>
<dbReference type="Proteomes" id="UP000193450">
    <property type="component" value="Chromosome"/>
</dbReference>
<dbReference type="InterPro" id="IPR008707">
    <property type="entry name" value="B-propeller_PilY1"/>
</dbReference>
<gene>
    <name evidence="9" type="ORF">BST96_15975</name>
</gene>
<dbReference type="InterPro" id="IPR036465">
    <property type="entry name" value="vWFA_dom_sf"/>
</dbReference>
<dbReference type="AlphaFoldDB" id="A0A1X9NI12"/>
<keyword evidence="3" id="KW-1029">Fimbrium biogenesis</keyword>
<evidence type="ECO:0000256" key="6">
    <source>
        <dbReference type="ARBA" id="ARBA00023263"/>
    </source>
</evidence>
<comment type="subcellular location">
    <subcellularLocation>
        <location evidence="1">Fimbrium</location>
    </subcellularLocation>
</comment>
<dbReference type="InterPro" id="IPR011047">
    <property type="entry name" value="Quinoprotein_ADH-like_sf"/>
</dbReference>
<keyword evidence="6" id="KW-0281">Fimbrium</keyword>
<dbReference type="PROSITE" id="PS50234">
    <property type="entry name" value="VWFA"/>
    <property type="match status" value="1"/>
</dbReference>
<evidence type="ECO:0000256" key="5">
    <source>
        <dbReference type="ARBA" id="ARBA00022837"/>
    </source>
</evidence>